<dbReference type="Gene3D" id="1.10.10.10">
    <property type="entry name" value="Winged helix-like DNA-binding domain superfamily/Winged helix DNA-binding domain"/>
    <property type="match status" value="1"/>
</dbReference>
<dbReference type="InterPro" id="IPR030489">
    <property type="entry name" value="TR_Rrf2-type_CS"/>
</dbReference>
<dbReference type="InterPro" id="IPR036390">
    <property type="entry name" value="WH_DNA-bd_sf"/>
</dbReference>
<keyword evidence="2" id="KW-1185">Reference proteome</keyword>
<dbReference type="PROSITE" id="PS51197">
    <property type="entry name" value="HTH_RRF2_2"/>
    <property type="match status" value="1"/>
</dbReference>
<dbReference type="PROSITE" id="PS01332">
    <property type="entry name" value="HTH_RRF2_1"/>
    <property type="match status" value="1"/>
</dbReference>
<proteinExistence type="predicted"/>
<comment type="caution">
    <text evidence="1">The sequence shown here is derived from an EMBL/GenBank/DDBJ whole genome shotgun (WGS) entry which is preliminary data.</text>
</comment>
<evidence type="ECO:0000313" key="1">
    <source>
        <dbReference type="EMBL" id="MFD2615422.1"/>
    </source>
</evidence>
<gene>
    <name evidence="1" type="ORF">ACFSUF_23745</name>
</gene>
<dbReference type="SUPFAM" id="SSF46785">
    <property type="entry name" value="Winged helix' DNA-binding domain"/>
    <property type="match status" value="1"/>
</dbReference>
<sequence length="172" mass="19527">MQYSIGVEYALHCLVYLTGLPSGSSIGIKELAKFQGVSQTYLSKIFTKLSKDGIVRSIPGAKGGYQLAREPENITFWDVVQSIEGSTTMFQCAEIRQSCILLNDTETPDWMTCESCTIKTVMLQGENLMRDYLSQKNLAWLSNSIKEKIPLEYQKQTEDWFKKVLTKKMKTT</sequence>
<dbReference type="EMBL" id="JBHUME010000019">
    <property type="protein sequence ID" value="MFD2615422.1"/>
    <property type="molecule type" value="Genomic_DNA"/>
</dbReference>
<organism evidence="1 2">
    <name type="scientific">Paenibacillus gansuensis</name>
    <dbReference type="NCBI Taxonomy" id="306542"/>
    <lineage>
        <taxon>Bacteria</taxon>
        <taxon>Bacillati</taxon>
        <taxon>Bacillota</taxon>
        <taxon>Bacilli</taxon>
        <taxon>Bacillales</taxon>
        <taxon>Paenibacillaceae</taxon>
        <taxon>Paenibacillus</taxon>
    </lineage>
</organism>
<dbReference type="InterPro" id="IPR036388">
    <property type="entry name" value="WH-like_DNA-bd_sf"/>
</dbReference>
<protein>
    <submittedName>
        <fullName evidence="1">RrF2 family transcriptional regulator</fullName>
    </submittedName>
</protein>
<dbReference type="RefSeq" id="WP_377607287.1">
    <property type="nucleotide sequence ID" value="NZ_JBHUME010000019.1"/>
</dbReference>
<name>A0ABW5PJ23_9BACL</name>
<dbReference type="NCBIfam" id="TIGR00738">
    <property type="entry name" value="rrf2_super"/>
    <property type="match status" value="1"/>
</dbReference>
<dbReference type="Pfam" id="PF02082">
    <property type="entry name" value="Rrf2"/>
    <property type="match status" value="1"/>
</dbReference>
<dbReference type="PANTHER" id="PTHR33221:SF9">
    <property type="entry name" value="RRF2 FAMILY PROTEIN"/>
    <property type="match status" value="1"/>
</dbReference>
<reference evidence="2" key="1">
    <citation type="journal article" date="2019" name="Int. J. Syst. Evol. Microbiol.">
        <title>The Global Catalogue of Microorganisms (GCM) 10K type strain sequencing project: providing services to taxonomists for standard genome sequencing and annotation.</title>
        <authorList>
            <consortium name="The Broad Institute Genomics Platform"/>
            <consortium name="The Broad Institute Genome Sequencing Center for Infectious Disease"/>
            <person name="Wu L."/>
            <person name="Ma J."/>
        </authorList>
    </citation>
    <scope>NUCLEOTIDE SEQUENCE [LARGE SCALE GENOMIC DNA]</scope>
    <source>
        <strain evidence="2">KCTC 3950</strain>
    </source>
</reference>
<accession>A0ABW5PJ23</accession>
<dbReference type="Proteomes" id="UP001597541">
    <property type="component" value="Unassembled WGS sequence"/>
</dbReference>
<dbReference type="PANTHER" id="PTHR33221">
    <property type="entry name" value="WINGED HELIX-TURN-HELIX TRANSCRIPTIONAL REGULATOR, RRF2 FAMILY"/>
    <property type="match status" value="1"/>
</dbReference>
<evidence type="ECO:0000313" key="2">
    <source>
        <dbReference type="Proteomes" id="UP001597541"/>
    </source>
</evidence>
<dbReference type="InterPro" id="IPR000944">
    <property type="entry name" value="Tscrpt_reg_Rrf2"/>
</dbReference>